<dbReference type="PANTHER" id="PTHR12117">
    <property type="entry name" value="HISTONE ACETYLTRANSFERASE COMPLEX"/>
    <property type="match status" value="1"/>
</dbReference>
<sequence length="260" mass="30413">MKSTGRKFSNNDKKETQAKKLKVSNDDCLINQYILNDNIRADLSRAFRNNKDFIHDGSGVSLHTYPFKHCIIRNFVKDEEYLKHLKEELLELQFKEKSNDLYKFYQSNDLKTSRKETISKLRKLLYKDCLDWMKTVTNIILDENAIDMSCAKYTNTDVLLCHDDELEGRRIAYIFYLVPPWTKKDGGSLDLFDINEFGEPDMIVKSLVPEWNSLVFFEVTPVSFHQVTFSQKNRVVVGIVKRFLNTVWKPTTATAENEIT</sequence>
<keyword evidence="2" id="KW-0223">Dioxygenase</keyword>
<evidence type="ECO:0000313" key="5">
    <source>
        <dbReference type="Proteomes" id="UP001152795"/>
    </source>
</evidence>
<evidence type="ECO:0000256" key="2">
    <source>
        <dbReference type="ARBA" id="ARBA00022964"/>
    </source>
</evidence>
<dbReference type="GO" id="GO:0031418">
    <property type="term" value="F:L-ascorbic acid binding"/>
    <property type="evidence" value="ECO:0007669"/>
    <property type="project" value="InterPro"/>
</dbReference>
<dbReference type="EMBL" id="CACRXK020000796">
    <property type="protein sequence ID" value="CAB3984870.1"/>
    <property type="molecule type" value="Genomic_DNA"/>
</dbReference>
<keyword evidence="3" id="KW-0560">Oxidoreductase</keyword>
<dbReference type="SMART" id="SM00702">
    <property type="entry name" value="P4Hc"/>
    <property type="match status" value="1"/>
</dbReference>
<proteinExistence type="predicted"/>
<evidence type="ECO:0000256" key="3">
    <source>
        <dbReference type="ARBA" id="ARBA00023002"/>
    </source>
</evidence>
<dbReference type="InterPro" id="IPR051842">
    <property type="entry name" value="uS12_prolyl_hydroxylase"/>
</dbReference>
<dbReference type="InterPro" id="IPR039558">
    <property type="entry name" value="TPA1/OFD1_N"/>
</dbReference>
<dbReference type="Gene3D" id="2.60.120.620">
    <property type="entry name" value="q2cbj1_9rhob like domain"/>
    <property type="match status" value="1"/>
</dbReference>
<name>A0A7D9DHD4_PARCT</name>
<keyword evidence="5" id="KW-1185">Reference proteome</keyword>
<comment type="cofactor">
    <cofactor evidence="1">
        <name>L-ascorbate</name>
        <dbReference type="ChEBI" id="CHEBI:38290"/>
    </cofactor>
</comment>
<dbReference type="GO" id="GO:0005737">
    <property type="term" value="C:cytoplasm"/>
    <property type="evidence" value="ECO:0007669"/>
    <property type="project" value="TreeGrafter"/>
</dbReference>
<accession>A0A7D9DHD4</accession>
<dbReference type="Proteomes" id="UP001152795">
    <property type="component" value="Unassembled WGS sequence"/>
</dbReference>
<dbReference type="Pfam" id="PF13661">
    <property type="entry name" value="2OG-FeII_Oxy_4"/>
    <property type="match status" value="1"/>
</dbReference>
<dbReference type="GO" id="GO:0006449">
    <property type="term" value="P:regulation of translational termination"/>
    <property type="evidence" value="ECO:0007669"/>
    <property type="project" value="TreeGrafter"/>
</dbReference>
<evidence type="ECO:0000313" key="4">
    <source>
        <dbReference type="EMBL" id="CAB3984870.1"/>
    </source>
</evidence>
<dbReference type="AlphaFoldDB" id="A0A7D9DHD4"/>
<dbReference type="InterPro" id="IPR006620">
    <property type="entry name" value="Pro_4_hyd_alph"/>
</dbReference>
<dbReference type="GO" id="GO:0005506">
    <property type="term" value="F:iron ion binding"/>
    <property type="evidence" value="ECO:0007669"/>
    <property type="project" value="InterPro"/>
</dbReference>
<dbReference type="OrthoDB" id="430522at2759"/>
<gene>
    <name evidence="4" type="ORF">PACLA_8A013667</name>
</gene>
<protein>
    <submittedName>
        <fullName evidence="4">Prolyl 3-hydroxylase OGFOD1</fullName>
    </submittedName>
</protein>
<organism evidence="4 5">
    <name type="scientific">Paramuricea clavata</name>
    <name type="common">Red gorgonian</name>
    <name type="synonym">Violescent sea-whip</name>
    <dbReference type="NCBI Taxonomy" id="317549"/>
    <lineage>
        <taxon>Eukaryota</taxon>
        <taxon>Metazoa</taxon>
        <taxon>Cnidaria</taxon>
        <taxon>Anthozoa</taxon>
        <taxon>Octocorallia</taxon>
        <taxon>Malacalcyonacea</taxon>
        <taxon>Plexauridae</taxon>
        <taxon>Paramuricea</taxon>
    </lineage>
</organism>
<dbReference type="PANTHER" id="PTHR12117:SF0">
    <property type="entry name" value="PROLYL 3-HYDROXYLASE OGFOD1"/>
    <property type="match status" value="1"/>
</dbReference>
<comment type="caution">
    <text evidence="4">The sequence shown here is derived from an EMBL/GenBank/DDBJ whole genome shotgun (WGS) entry which is preliminary data.</text>
</comment>
<dbReference type="GO" id="GO:0031543">
    <property type="term" value="F:peptidyl-proline dioxygenase activity"/>
    <property type="evidence" value="ECO:0007669"/>
    <property type="project" value="TreeGrafter"/>
</dbReference>
<evidence type="ECO:0000256" key="1">
    <source>
        <dbReference type="ARBA" id="ARBA00001961"/>
    </source>
</evidence>
<reference evidence="4" key="1">
    <citation type="submission" date="2020-04" db="EMBL/GenBank/DDBJ databases">
        <authorList>
            <person name="Alioto T."/>
            <person name="Alioto T."/>
            <person name="Gomez Garrido J."/>
        </authorList>
    </citation>
    <scope>NUCLEOTIDE SEQUENCE</scope>
    <source>
        <strain evidence="4">A484AB</strain>
    </source>
</reference>